<evidence type="ECO:0000259" key="18">
    <source>
        <dbReference type="PROSITE" id="PS50110"/>
    </source>
</evidence>
<dbReference type="SMART" id="SM00388">
    <property type="entry name" value="HisKA"/>
    <property type="match status" value="1"/>
</dbReference>
<keyword evidence="4 14" id="KW-0597">Phosphoprotein</keyword>
<dbReference type="InterPro" id="IPR003594">
    <property type="entry name" value="HATPase_dom"/>
</dbReference>
<evidence type="ECO:0000256" key="10">
    <source>
        <dbReference type="ARBA" id="ARBA00022989"/>
    </source>
</evidence>
<dbReference type="CDD" id="cd16922">
    <property type="entry name" value="HATPase_EvgS-ArcB-TorS-like"/>
    <property type="match status" value="1"/>
</dbReference>
<keyword evidence="7" id="KW-0547">Nucleotide-binding</keyword>
<feature type="region of interest" description="Disordered" evidence="15">
    <location>
        <begin position="341"/>
        <end position="364"/>
    </location>
</feature>
<dbReference type="Gene3D" id="3.30.565.10">
    <property type="entry name" value="Histidine kinase-like ATPase, C-terminal domain"/>
    <property type="match status" value="1"/>
</dbReference>
<dbReference type="PROSITE" id="PS50110">
    <property type="entry name" value="RESPONSE_REGULATORY"/>
    <property type="match status" value="1"/>
</dbReference>
<dbReference type="InterPro" id="IPR001789">
    <property type="entry name" value="Sig_transdc_resp-reg_receiver"/>
</dbReference>
<evidence type="ECO:0000256" key="14">
    <source>
        <dbReference type="PROSITE-ProRule" id="PRU00169"/>
    </source>
</evidence>
<dbReference type="InterPro" id="IPR008207">
    <property type="entry name" value="Sig_transdc_His_kin_Hpt_dom"/>
</dbReference>
<dbReference type="AlphaFoldDB" id="A0A418WEY7"/>
<dbReference type="Proteomes" id="UP000284605">
    <property type="component" value="Unassembled WGS sequence"/>
</dbReference>
<evidence type="ECO:0000256" key="6">
    <source>
        <dbReference type="ARBA" id="ARBA00022692"/>
    </source>
</evidence>
<keyword evidence="12 16" id="KW-0472">Membrane</keyword>
<name>A0A418WEY7_9PROT</name>
<evidence type="ECO:0000259" key="17">
    <source>
        <dbReference type="PROSITE" id="PS50109"/>
    </source>
</evidence>
<dbReference type="OrthoDB" id="9801651at2"/>
<dbReference type="InterPro" id="IPR005467">
    <property type="entry name" value="His_kinase_dom"/>
</dbReference>
<dbReference type="SUPFAM" id="SSF47226">
    <property type="entry name" value="Histidine-containing phosphotransfer domain, HPT domain"/>
    <property type="match status" value="1"/>
</dbReference>
<dbReference type="PANTHER" id="PTHR45339">
    <property type="entry name" value="HYBRID SIGNAL TRANSDUCTION HISTIDINE KINASE J"/>
    <property type="match status" value="1"/>
</dbReference>
<accession>A0A418WEY7</accession>
<evidence type="ECO:0000313" key="20">
    <source>
        <dbReference type="EMBL" id="RJF88576.1"/>
    </source>
</evidence>
<dbReference type="Gene3D" id="1.20.120.160">
    <property type="entry name" value="HPT domain"/>
    <property type="match status" value="1"/>
</dbReference>
<sequence>MTRTVDPVQPPPAEATRRDRAVARAQEGEDNVPGRLRALLWPMAGFLMAFALLIVDLFFDLQMALAFGLAAAAVIVLGALSVHHHMGEIERRRQALTRAGAQANEANRAKSQFLAVMSHELRTPMTGMIGTLDLLRETSLTPAQRRLTETLAGSSTALLTVLNDILDFSKIEAGMLQIETLDFRLCDSLGATLNLFRAQAERKGIRLVGEIATDVPPVIRSDPTRLRQILTNLIGNAVKFTDSGQVDVRVVKTGESPLRLRFEIQDTGVGISSEKQAALFQPFVQADAHTSRRFGGTGLGLAICSRLAAAMGGRIGLTSAIGLGSCFWFTITTEPGLEAAVDSSLAEEADPERATPPPAQARPAGGRLLVAEDNDVNRFLIEEHLRRRGYDVTMVEHGWAAVEAHRAQAFDIVLLDMRMPVMDGPTATKRIRALPPPACNVPIIALTADAMRDDAQRYLRSGIDALHTKPIDWDSLDLTIRRFLEDGGSRPKAPVLPPRPPGQAVDSQVDTQTIARLRQVMGDGGMVDLIAAFRATLANEGAKLHAAAAGQAAREVREAAHAIQGMAAELGARGVADIARTIRIDGAGALNGAALAERLESYDAMVAATLRRLDLLAEEHGTASVQMKA</sequence>
<keyword evidence="9" id="KW-0067">ATP-binding</keyword>
<dbReference type="Pfam" id="PF00072">
    <property type="entry name" value="Response_reg"/>
    <property type="match status" value="1"/>
</dbReference>
<keyword evidence="11" id="KW-0902">Two-component regulatory system</keyword>
<dbReference type="InterPro" id="IPR004358">
    <property type="entry name" value="Sig_transdc_His_kin-like_C"/>
</dbReference>
<proteinExistence type="predicted"/>
<dbReference type="Pfam" id="PF02518">
    <property type="entry name" value="HATPase_c"/>
    <property type="match status" value="1"/>
</dbReference>
<evidence type="ECO:0000256" key="9">
    <source>
        <dbReference type="ARBA" id="ARBA00022840"/>
    </source>
</evidence>
<evidence type="ECO:0000256" key="2">
    <source>
        <dbReference type="ARBA" id="ARBA00004370"/>
    </source>
</evidence>
<evidence type="ECO:0000313" key="21">
    <source>
        <dbReference type="Proteomes" id="UP000284605"/>
    </source>
</evidence>
<evidence type="ECO:0000256" key="15">
    <source>
        <dbReference type="SAM" id="MobiDB-lite"/>
    </source>
</evidence>
<dbReference type="Gene3D" id="1.10.287.130">
    <property type="match status" value="1"/>
</dbReference>
<dbReference type="CDD" id="cd17546">
    <property type="entry name" value="REC_hyHK_CKI1_RcsC-like"/>
    <property type="match status" value="1"/>
</dbReference>
<feature type="transmembrane region" description="Helical" evidence="16">
    <location>
        <begin position="39"/>
        <end position="59"/>
    </location>
</feature>
<dbReference type="FunFam" id="1.10.287.130:FF:000004">
    <property type="entry name" value="Ethylene receptor 1"/>
    <property type="match status" value="1"/>
</dbReference>
<evidence type="ECO:0000256" key="11">
    <source>
        <dbReference type="ARBA" id="ARBA00023012"/>
    </source>
</evidence>
<organism evidence="20 21">
    <name type="scientific">Oleomonas cavernae</name>
    <dbReference type="NCBI Taxonomy" id="2320859"/>
    <lineage>
        <taxon>Bacteria</taxon>
        <taxon>Pseudomonadati</taxon>
        <taxon>Pseudomonadota</taxon>
        <taxon>Alphaproteobacteria</taxon>
        <taxon>Acetobacterales</taxon>
        <taxon>Acetobacteraceae</taxon>
        <taxon>Oleomonas</taxon>
    </lineage>
</organism>
<keyword evidence="21" id="KW-1185">Reference proteome</keyword>
<evidence type="ECO:0000256" key="4">
    <source>
        <dbReference type="ARBA" id="ARBA00022553"/>
    </source>
</evidence>
<dbReference type="SUPFAM" id="SSF47384">
    <property type="entry name" value="Homodimeric domain of signal transducing histidine kinase"/>
    <property type="match status" value="1"/>
</dbReference>
<feature type="domain" description="Response regulatory" evidence="18">
    <location>
        <begin position="367"/>
        <end position="484"/>
    </location>
</feature>
<evidence type="ECO:0000256" key="13">
    <source>
        <dbReference type="PROSITE-ProRule" id="PRU00110"/>
    </source>
</evidence>
<keyword evidence="8" id="KW-0418">Kinase</keyword>
<dbReference type="InterPro" id="IPR036097">
    <property type="entry name" value="HisK_dim/P_sf"/>
</dbReference>
<evidence type="ECO:0000256" key="8">
    <source>
        <dbReference type="ARBA" id="ARBA00022777"/>
    </source>
</evidence>
<dbReference type="SMART" id="SM00387">
    <property type="entry name" value="HATPase_c"/>
    <property type="match status" value="1"/>
</dbReference>
<dbReference type="SMART" id="SM00448">
    <property type="entry name" value="REC"/>
    <property type="match status" value="1"/>
</dbReference>
<feature type="domain" description="Histidine kinase" evidence="17">
    <location>
        <begin position="116"/>
        <end position="335"/>
    </location>
</feature>
<dbReference type="GO" id="GO:0000155">
    <property type="term" value="F:phosphorelay sensor kinase activity"/>
    <property type="evidence" value="ECO:0007669"/>
    <property type="project" value="InterPro"/>
</dbReference>
<feature type="modified residue" description="4-aspartylphosphate" evidence="14">
    <location>
        <position position="416"/>
    </location>
</feature>
<keyword evidence="5" id="KW-0808">Transferase</keyword>
<dbReference type="PROSITE" id="PS50894">
    <property type="entry name" value="HPT"/>
    <property type="match status" value="1"/>
</dbReference>
<comment type="subcellular location">
    <subcellularLocation>
        <location evidence="2">Membrane</location>
    </subcellularLocation>
</comment>
<evidence type="ECO:0000256" key="5">
    <source>
        <dbReference type="ARBA" id="ARBA00022679"/>
    </source>
</evidence>
<dbReference type="Pfam" id="PF00512">
    <property type="entry name" value="HisKA"/>
    <property type="match status" value="1"/>
</dbReference>
<evidence type="ECO:0000256" key="16">
    <source>
        <dbReference type="SAM" id="Phobius"/>
    </source>
</evidence>
<dbReference type="PANTHER" id="PTHR45339:SF5">
    <property type="entry name" value="HISTIDINE KINASE"/>
    <property type="match status" value="1"/>
</dbReference>
<dbReference type="EC" id="2.7.13.3" evidence="3"/>
<evidence type="ECO:0000256" key="12">
    <source>
        <dbReference type="ARBA" id="ARBA00023136"/>
    </source>
</evidence>
<dbReference type="CDD" id="cd00082">
    <property type="entry name" value="HisKA"/>
    <property type="match status" value="1"/>
</dbReference>
<evidence type="ECO:0000256" key="3">
    <source>
        <dbReference type="ARBA" id="ARBA00012438"/>
    </source>
</evidence>
<feature type="domain" description="HPt" evidence="19">
    <location>
        <begin position="522"/>
        <end position="629"/>
    </location>
</feature>
<gene>
    <name evidence="20" type="ORF">D3874_17500</name>
</gene>
<dbReference type="EMBL" id="QYUK01000011">
    <property type="protein sequence ID" value="RJF88576.1"/>
    <property type="molecule type" value="Genomic_DNA"/>
</dbReference>
<dbReference type="InterPro" id="IPR003661">
    <property type="entry name" value="HisK_dim/P_dom"/>
</dbReference>
<dbReference type="InterPro" id="IPR036641">
    <property type="entry name" value="HPT_dom_sf"/>
</dbReference>
<evidence type="ECO:0000259" key="19">
    <source>
        <dbReference type="PROSITE" id="PS50894"/>
    </source>
</evidence>
<dbReference type="GO" id="GO:0005524">
    <property type="term" value="F:ATP binding"/>
    <property type="evidence" value="ECO:0007669"/>
    <property type="project" value="UniProtKB-KW"/>
</dbReference>
<feature type="modified residue" description="Phosphohistidine" evidence="13">
    <location>
        <position position="561"/>
    </location>
</feature>
<dbReference type="PRINTS" id="PR00344">
    <property type="entry name" value="BCTRLSENSOR"/>
</dbReference>
<dbReference type="Gene3D" id="3.40.50.2300">
    <property type="match status" value="1"/>
</dbReference>
<keyword evidence="6 16" id="KW-0812">Transmembrane</keyword>
<comment type="catalytic activity">
    <reaction evidence="1">
        <text>ATP + protein L-histidine = ADP + protein N-phospho-L-histidine.</text>
        <dbReference type="EC" id="2.7.13.3"/>
    </reaction>
</comment>
<reference evidence="20 21" key="1">
    <citation type="submission" date="2018-09" db="EMBL/GenBank/DDBJ databases">
        <authorList>
            <person name="Zhu H."/>
        </authorList>
    </citation>
    <scope>NUCLEOTIDE SEQUENCE [LARGE SCALE GENOMIC DNA]</scope>
    <source>
        <strain evidence="20 21">K1W22B-8</strain>
    </source>
</reference>
<feature type="transmembrane region" description="Helical" evidence="16">
    <location>
        <begin position="65"/>
        <end position="83"/>
    </location>
</feature>
<dbReference type="SUPFAM" id="SSF55874">
    <property type="entry name" value="ATPase domain of HSP90 chaperone/DNA topoisomerase II/histidine kinase"/>
    <property type="match status" value="1"/>
</dbReference>
<keyword evidence="10 16" id="KW-1133">Transmembrane helix</keyword>
<dbReference type="PROSITE" id="PS50109">
    <property type="entry name" value="HIS_KIN"/>
    <property type="match status" value="1"/>
</dbReference>
<dbReference type="SUPFAM" id="SSF52172">
    <property type="entry name" value="CheY-like"/>
    <property type="match status" value="1"/>
</dbReference>
<feature type="region of interest" description="Disordered" evidence="15">
    <location>
        <begin position="1"/>
        <end position="27"/>
    </location>
</feature>
<dbReference type="RefSeq" id="WP_119779211.1">
    <property type="nucleotide sequence ID" value="NZ_QYUK01000011.1"/>
</dbReference>
<dbReference type="FunFam" id="3.30.565.10:FF:000010">
    <property type="entry name" value="Sensor histidine kinase RcsC"/>
    <property type="match status" value="1"/>
</dbReference>
<evidence type="ECO:0000256" key="1">
    <source>
        <dbReference type="ARBA" id="ARBA00000085"/>
    </source>
</evidence>
<comment type="caution">
    <text evidence="20">The sequence shown here is derived from an EMBL/GenBank/DDBJ whole genome shotgun (WGS) entry which is preliminary data.</text>
</comment>
<protein>
    <recommendedName>
        <fullName evidence="3">histidine kinase</fullName>
        <ecNumber evidence="3">2.7.13.3</ecNumber>
    </recommendedName>
</protein>
<dbReference type="InterPro" id="IPR011006">
    <property type="entry name" value="CheY-like_superfamily"/>
</dbReference>
<evidence type="ECO:0000256" key="7">
    <source>
        <dbReference type="ARBA" id="ARBA00022741"/>
    </source>
</evidence>
<dbReference type="InterPro" id="IPR036890">
    <property type="entry name" value="HATPase_C_sf"/>
</dbReference>
<dbReference type="GO" id="GO:0005886">
    <property type="term" value="C:plasma membrane"/>
    <property type="evidence" value="ECO:0007669"/>
    <property type="project" value="UniProtKB-SubCell"/>
</dbReference>